<dbReference type="STRING" id="445709.ABW99_17405"/>
<name>A0A0G3ERL0_9BURK</name>
<dbReference type="RefSeq" id="WP_047215627.1">
    <property type="nucleotide sequence ID" value="NZ_CP011568.3"/>
</dbReference>
<dbReference type="PANTHER" id="PTHR30033:SF1">
    <property type="entry name" value="FLAGELLAR HOOK-ASSOCIATED PROTEIN 1"/>
    <property type="match status" value="1"/>
</dbReference>
<sequence>MSIAGLTSIGVSGLDAAQFGLTTTGNNIANSGTAGYNRETVGYQEGVGSFAGVGYLGTGVQVSGVNRVYSQFLAAQVNQSQTQYSQLNTYYQQVQQIDNMLGSPTAGLSSSLSNLFAQLQTASSAPGDAATRQTVLGAAQSLATTFQSLSGSLSQLSTSVNGQIGDDVTQVNSYAKQIASLNQAILTAQTSSNGAAPNALLDQRDQAVASLNQLVQANVVKASDGSYNVFIGTGQTLVMGQQNFSLKAVPSASDPTQTTIGYQGPSGTTVAVPEGSIAGGALAGLLSFRAQTLNPTQNALGAMALTLADSFNGQNQLGIDLNGQPGGNIFSVAPPTVLANAANSATGGVSATVANAAQLTTSDYTLAYDGTNYTLTRTSDGTTWSGTSLPLKNTNGTYPDGLQLSVTNPLAAGDKFTILPTRDAASSLAVTMTDPSKLALAGAVATAKGSANTGSGAIDAGSVDATYLAAPLSSPVTLTYNGGPPSTLSFSPAGAAVTATVNGTATTYAAGTPVPYTPGTPTQLSFGGITVNLSGAPANGDTFTVSPNTSGVSDSRNGQLLSALQTAKTMAGGTASFTDVYAKLVSDIGSTTSQYQTTSTAQSNLLKQATNAQSSVSGVNMDEEAANLLNYQQMYQANSKVIQIASTLFDTILNLNP</sequence>
<proteinExistence type="inferred from homology"/>
<dbReference type="SUPFAM" id="SSF64518">
    <property type="entry name" value="Phase 1 flagellin"/>
    <property type="match status" value="2"/>
</dbReference>
<feature type="domain" description="Flagellar hook-associated protein 1 D3" evidence="9">
    <location>
        <begin position="444"/>
        <end position="547"/>
    </location>
</feature>
<reference evidence="12" key="1">
    <citation type="submission" date="2015-06" db="EMBL/GenBank/DDBJ databases">
        <authorList>
            <person name="Lim Y.L."/>
            <person name="Ee R."/>
            <person name="Yong D."/>
            <person name="How K.Y."/>
            <person name="Yin W.F."/>
            <person name="Chan K.G."/>
        </authorList>
    </citation>
    <scope>NUCLEOTIDE SEQUENCE [LARGE SCALE GENOMIC DNA]</scope>
    <source>
        <strain evidence="12">DSM 25325</strain>
    </source>
</reference>
<dbReference type="EMBL" id="CP011568">
    <property type="protein sequence ID" value="AKJ69718.1"/>
    <property type="molecule type" value="Genomic_DNA"/>
</dbReference>
<dbReference type="InterPro" id="IPR053927">
    <property type="entry name" value="FlgK_helical"/>
</dbReference>
<dbReference type="Pfam" id="PF21159">
    <property type="entry name" value="FlgK_2nd"/>
    <property type="match status" value="1"/>
</dbReference>
<evidence type="ECO:0000259" key="7">
    <source>
        <dbReference type="Pfam" id="PF06429"/>
    </source>
</evidence>
<dbReference type="OrthoDB" id="9802553at2"/>
<dbReference type="GO" id="GO:0009424">
    <property type="term" value="C:bacterial-type flagellum hook"/>
    <property type="evidence" value="ECO:0007669"/>
    <property type="project" value="InterPro"/>
</dbReference>
<feature type="domain" description="Flagellar basal-body/hook protein C-terminal" evidence="7">
    <location>
        <begin position="616"/>
        <end position="655"/>
    </location>
</feature>
<dbReference type="InterPro" id="IPR049119">
    <property type="entry name" value="FlgK_D2-like"/>
</dbReference>
<dbReference type="GO" id="GO:0005576">
    <property type="term" value="C:extracellular region"/>
    <property type="evidence" value="ECO:0007669"/>
    <property type="project" value="UniProtKB-SubCell"/>
</dbReference>
<protein>
    <recommendedName>
        <fullName evidence="4">Flagellar hook-associated protein 1</fullName>
    </recommendedName>
</protein>
<comment type="similarity">
    <text evidence="3">Belongs to the flagella basal body rod proteins family.</text>
</comment>
<organism evidence="11 12">
    <name type="scientific">Pandoraea thiooxydans</name>
    <dbReference type="NCBI Taxonomy" id="445709"/>
    <lineage>
        <taxon>Bacteria</taxon>
        <taxon>Pseudomonadati</taxon>
        <taxon>Pseudomonadota</taxon>
        <taxon>Betaproteobacteria</taxon>
        <taxon>Burkholderiales</taxon>
        <taxon>Burkholderiaceae</taxon>
        <taxon>Pandoraea</taxon>
    </lineage>
</organism>
<dbReference type="InterPro" id="IPR002371">
    <property type="entry name" value="FlgK"/>
</dbReference>
<evidence type="ECO:0000259" key="10">
    <source>
        <dbReference type="Pfam" id="PF22638"/>
    </source>
</evidence>
<evidence type="ECO:0000313" key="11">
    <source>
        <dbReference type="EMBL" id="AKJ69718.1"/>
    </source>
</evidence>
<evidence type="ECO:0000256" key="5">
    <source>
        <dbReference type="ARBA" id="ARBA00022525"/>
    </source>
</evidence>
<dbReference type="PRINTS" id="PR01005">
    <property type="entry name" value="FLGHOOKAP1"/>
</dbReference>
<evidence type="ECO:0000313" key="12">
    <source>
        <dbReference type="Proteomes" id="UP000036700"/>
    </source>
</evidence>
<keyword evidence="6" id="KW-0975">Bacterial flagellum</keyword>
<feature type="domain" description="Flagellar hook-associated protein 1 D2-like" evidence="8">
    <location>
        <begin position="338"/>
        <end position="420"/>
    </location>
</feature>
<evidence type="ECO:0000256" key="4">
    <source>
        <dbReference type="ARBA" id="ARBA00016244"/>
    </source>
</evidence>
<dbReference type="NCBIfam" id="TIGR02492">
    <property type="entry name" value="flgK_ends"/>
    <property type="match status" value="1"/>
</dbReference>
<dbReference type="KEGG" id="ptx:ABW99_17405"/>
<keyword evidence="12" id="KW-1185">Reference proteome</keyword>
<evidence type="ECO:0000256" key="2">
    <source>
        <dbReference type="ARBA" id="ARBA00004613"/>
    </source>
</evidence>
<dbReference type="GO" id="GO:0044780">
    <property type="term" value="P:bacterial-type flagellum assembly"/>
    <property type="evidence" value="ECO:0007669"/>
    <property type="project" value="InterPro"/>
</dbReference>
<dbReference type="Pfam" id="PF06429">
    <property type="entry name" value="Flg_bbr_C"/>
    <property type="match status" value="1"/>
</dbReference>
<keyword evidence="5" id="KW-0964">Secreted</keyword>
<dbReference type="GO" id="GO:0005198">
    <property type="term" value="F:structural molecule activity"/>
    <property type="evidence" value="ECO:0007669"/>
    <property type="project" value="InterPro"/>
</dbReference>
<gene>
    <name evidence="11" type="ORF">ABW99_17405</name>
</gene>
<evidence type="ECO:0000259" key="9">
    <source>
        <dbReference type="Pfam" id="PF21159"/>
    </source>
</evidence>
<evidence type="ECO:0000259" key="8">
    <source>
        <dbReference type="Pfam" id="PF21158"/>
    </source>
</evidence>
<comment type="subcellular location">
    <subcellularLocation>
        <location evidence="1">Bacterial flagellum</location>
    </subcellularLocation>
    <subcellularLocation>
        <location evidence="2">Secreted</location>
    </subcellularLocation>
</comment>
<dbReference type="AlphaFoldDB" id="A0A0G3ERL0"/>
<evidence type="ECO:0000256" key="6">
    <source>
        <dbReference type="ARBA" id="ARBA00023143"/>
    </source>
</evidence>
<dbReference type="InterPro" id="IPR010930">
    <property type="entry name" value="Flg_bb/hook_C_dom"/>
</dbReference>
<evidence type="ECO:0000256" key="3">
    <source>
        <dbReference type="ARBA" id="ARBA00009677"/>
    </source>
</evidence>
<dbReference type="Pfam" id="PF21158">
    <property type="entry name" value="flgK_1st_1"/>
    <property type="match status" value="1"/>
</dbReference>
<dbReference type="Proteomes" id="UP000036700">
    <property type="component" value="Chromosome"/>
</dbReference>
<dbReference type="InterPro" id="IPR049474">
    <property type="entry name" value="FlgK_D3"/>
</dbReference>
<dbReference type="PANTHER" id="PTHR30033">
    <property type="entry name" value="FLAGELLAR HOOK-ASSOCIATED PROTEIN 1"/>
    <property type="match status" value="1"/>
</dbReference>
<feature type="domain" description="Flagellar hook-associated protein FlgK helical" evidence="10">
    <location>
        <begin position="95"/>
        <end position="330"/>
    </location>
</feature>
<dbReference type="Pfam" id="PF22638">
    <property type="entry name" value="FlgK_D1"/>
    <property type="match status" value="1"/>
</dbReference>
<accession>A0A0G3ERL0</accession>
<dbReference type="PATRIC" id="fig|445709.3.peg.3675"/>
<evidence type="ECO:0000256" key="1">
    <source>
        <dbReference type="ARBA" id="ARBA00004365"/>
    </source>
</evidence>